<accession>A0A5B7KJF4</accession>
<reference evidence="1 2" key="1">
    <citation type="submission" date="2019-05" db="EMBL/GenBank/DDBJ databases">
        <title>Another draft genome of Portunus trituberculatus and its Hox gene families provides insights of decapod evolution.</title>
        <authorList>
            <person name="Jeong J.-H."/>
            <person name="Song I."/>
            <person name="Kim S."/>
            <person name="Choi T."/>
            <person name="Kim D."/>
            <person name="Ryu S."/>
            <person name="Kim W."/>
        </authorList>
    </citation>
    <scope>NUCLEOTIDE SEQUENCE [LARGE SCALE GENOMIC DNA]</scope>
    <source>
        <tissue evidence="1">Muscle</tissue>
    </source>
</reference>
<keyword evidence="2" id="KW-1185">Reference proteome</keyword>
<organism evidence="1 2">
    <name type="scientific">Portunus trituberculatus</name>
    <name type="common">Swimming crab</name>
    <name type="synonym">Neptunus trituberculatus</name>
    <dbReference type="NCBI Taxonomy" id="210409"/>
    <lineage>
        <taxon>Eukaryota</taxon>
        <taxon>Metazoa</taxon>
        <taxon>Ecdysozoa</taxon>
        <taxon>Arthropoda</taxon>
        <taxon>Crustacea</taxon>
        <taxon>Multicrustacea</taxon>
        <taxon>Malacostraca</taxon>
        <taxon>Eumalacostraca</taxon>
        <taxon>Eucarida</taxon>
        <taxon>Decapoda</taxon>
        <taxon>Pleocyemata</taxon>
        <taxon>Brachyura</taxon>
        <taxon>Eubrachyura</taxon>
        <taxon>Portunoidea</taxon>
        <taxon>Portunidae</taxon>
        <taxon>Portuninae</taxon>
        <taxon>Portunus</taxon>
    </lineage>
</organism>
<dbReference type="Proteomes" id="UP000324222">
    <property type="component" value="Unassembled WGS sequence"/>
</dbReference>
<dbReference type="EMBL" id="VSRR010153950">
    <property type="protein sequence ID" value="MPD06977.1"/>
    <property type="molecule type" value="Genomic_DNA"/>
</dbReference>
<sequence>MVEEATEALRVSSAREPSLHCVCLSVPLQYIVPPWPRPSKTPGQARLSTHHAPLDQDSDVASDAMLQLVNLSQSTSSACDVMTLVDQWRGSVLTNASDVT</sequence>
<evidence type="ECO:0000313" key="1">
    <source>
        <dbReference type="EMBL" id="MPD06977.1"/>
    </source>
</evidence>
<name>A0A5B7KJF4_PORTR</name>
<proteinExistence type="predicted"/>
<dbReference type="AlphaFoldDB" id="A0A5B7KJF4"/>
<evidence type="ECO:0000313" key="2">
    <source>
        <dbReference type="Proteomes" id="UP000324222"/>
    </source>
</evidence>
<comment type="caution">
    <text evidence="1">The sequence shown here is derived from an EMBL/GenBank/DDBJ whole genome shotgun (WGS) entry which is preliminary data.</text>
</comment>
<protein>
    <submittedName>
        <fullName evidence="1">Uncharacterized protein</fullName>
    </submittedName>
</protein>
<gene>
    <name evidence="1" type="ORF">E2C01_102816</name>
</gene>